<dbReference type="PANTHER" id="PTHR13743">
    <property type="entry name" value="BEIGE/BEACH-RELATED"/>
    <property type="match status" value="1"/>
</dbReference>
<dbReference type="InterPro" id="IPR023362">
    <property type="entry name" value="PH-BEACH_dom"/>
</dbReference>
<dbReference type="InterPro" id="IPR001680">
    <property type="entry name" value="WD40_rpt"/>
</dbReference>
<dbReference type="SUPFAM" id="SSF81837">
    <property type="entry name" value="BEACH domain"/>
    <property type="match status" value="1"/>
</dbReference>
<dbReference type="InterPro" id="IPR015943">
    <property type="entry name" value="WD40/YVTN_repeat-like_dom_sf"/>
</dbReference>
<dbReference type="InterPro" id="IPR031570">
    <property type="entry name" value="NBEA/BDCP_DUF4704"/>
</dbReference>
<dbReference type="InterPro" id="IPR050865">
    <property type="entry name" value="BEACH_Domain"/>
</dbReference>
<dbReference type="Pfam" id="PF15787">
    <property type="entry name" value="DUF4704"/>
    <property type="match status" value="1"/>
</dbReference>
<evidence type="ECO:0000256" key="3">
    <source>
        <dbReference type="PROSITE-ProRule" id="PRU00221"/>
    </source>
</evidence>
<dbReference type="PROSITE" id="PS51783">
    <property type="entry name" value="PH_BEACH"/>
    <property type="match status" value="1"/>
</dbReference>
<dbReference type="InterPro" id="IPR011993">
    <property type="entry name" value="PH-like_dom_sf"/>
</dbReference>
<dbReference type="FunFam" id="1.10.1540.10:FF:000001">
    <property type="entry name" value="neurobeachin isoform X1"/>
    <property type="match status" value="1"/>
</dbReference>
<feature type="domain" description="BEACH" evidence="4">
    <location>
        <begin position="1912"/>
        <end position="2204"/>
    </location>
</feature>
<dbReference type="InterPro" id="IPR036372">
    <property type="entry name" value="BEACH_dom_sf"/>
</dbReference>
<evidence type="ECO:0000259" key="4">
    <source>
        <dbReference type="PROSITE" id="PS50197"/>
    </source>
</evidence>
<dbReference type="SMART" id="SM00320">
    <property type="entry name" value="WD40"/>
    <property type="match status" value="2"/>
</dbReference>
<dbReference type="GO" id="GO:0005829">
    <property type="term" value="C:cytosol"/>
    <property type="evidence" value="ECO:0007669"/>
    <property type="project" value="TreeGrafter"/>
</dbReference>
<dbReference type="CDD" id="cd06071">
    <property type="entry name" value="Beach"/>
    <property type="match status" value="1"/>
</dbReference>
<dbReference type="GO" id="GO:0019901">
    <property type="term" value="F:protein kinase binding"/>
    <property type="evidence" value="ECO:0007669"/>
    <property type="project" value="TreeGrafter"/>
</dbReference>
<dbReference type="SUPFAM" id="SSF50978">
    <property type="entry name" value="WD40 repeat-like"/>
    <property type="match status" value="1"/>
</dbReference>
<dbReference type="InterPro" id="IPR036322">
    <property type="entry name" value="WD40_repeat_dom_sf"/>
</dbReference>
<dbReference type="CDD" id="cd01201">
    <property type="entry name" value="PH_BEACH"/>
    <property type="match status" value="1"/>
</dbReference>
<dbReference type="InterPro" id="IPR046851">
    <property type="entry name" value="NBCH_WD40"/>
</dbReference>
<feature type="repeat" description="WD" evidence="3">
    <location>
        <begin position="2426"/>
        <end position="2467"/>
    </location>
</feature>
<feature type="repeat" description="WD" evidence="3">
    <location>
        <begin position="2350"/>
        <end position="2391"/>
    </location>
</feature>
<name>A0A6B2EDM8_9DIPT</name>
<dbReference type="Gene3D" id="1.10.1540.10">
    <property type="entry name" value="BEACH domain"/>
    <property type="match status" value="1"/>
</dbReference>
<dbReference type="Pfam" id="PF16057">
    <property type="entry name" value="DUF4800"/>
    <property type="match status" value="1"/>
</dbReference>
<dbReference type="PROSITE" id="PS50082">
    <property type="entry name" value="WD_REPEATS_2"/>
    <property type="match status" value="2"/>
</dbReference>
<feature type="domain" description="BEACH-type PH" evidence="5">
    <location>
        <begin position="1802"/>
        <end position="1899"/>
    </location>
</feature>
<dbReference type="SUPFAM" id="SSF48371">
    <property type="entry name" value="ARM repeat"/>
    <property type="match status" value="1"/>
</dbReference>
<dbReference type="EMBL" id="GIFK01002683">
    <property type="protein sequence ID" value="NBJ60386.1"/>
    <property type="molecule type" value="Transcribed_RNA"/>
</dbReference>
<dbReference type="Pfam" id="PF14844">
    <property type="entry name" value="PH_BEACH"/>
    <property type="match status" value="1"/>
</dbReference>
<dbReference type="PROSITE" id="PS50197">
    <property type="entry name" value="BEACH"/>
    <property type="match status" value="1"/>
</dbReference>
<dbReference type="InterPro" id="IPR000409">
    <property type="entry name" value="BEACH_dom"/>
</dbReference>
<dbReference type="Gene3D" id="2.30.29.30">
    <property type="entry name" value="Pleckstrin-homology domain (PH domain)/Phosphotyrosine-binding domain (PTB)"/>
    <property type="match status" value="1"/>
</dbReference>
<dbReference type="SMART" id="SM01026">
    <property type="entry name" value="Beach"/>
    <property type="match status" value="1"/>
</dbReference>
<protein>
    <submittedName>
        <fullName evidence="6">Putative lysosomal trafficking regulator lyst</fullName>
    </submittedName>
</protein>
<dbReference type="SUPFAM" id="SSF50729">
    <property type="entry name" value="PH domain-like"/>
    <property type="match status" value="1"/>
</dbReference>
<dbReference type="Pfam" id="PF02138">
    <property type="entry name" value="Beach"/>
    <property type="match status" value="1"/>
</dbReference>
<sequence>MDTKKDIYNLWIQYTTKSDEVFFRQFVRGFVAIWREQLHLELDTMPAPSAIKPDSGPHIKRLPEELLPAIQKFLIIAKSDGEKRTLRDDEISDTTLLFECLTIICRHFDNIALVARSNFVSVGVEIVSGALKSATRDRKELPKDVQALVKTFSGFLEVIFDPFLTWRHFINTDLYEISHHPNIQLNSEIIPFIYGCFEDGTLTSDCLNILGGVIGGSQINAQRAVCPATVKIIVSLISAWECETSLRLVALKCFNLMVIVLLKASPETRQIELTTVMQHYHESIVMLLKTKHFMRKCQGEAFDITDETNSCIDVSALHALIDNLRSLLQEPTVRVNVCKIMIDNNILNILIGVPNIIESWDVDRQRLMATCVRVMRHICWASNHQMTRSSIEKLFQGLRLSGKPSRDLVAELIGLTDALDDELFINCNTMREIISWLGDFGEKEQQFAMRRLLINCTKNVNRKILACEHRIVESICESLKKFQRLSPETIIDMIKMIEELGKYTIHPIEVKMLFHLLREDFKFSYRFELLETLVNISSHCAGDQAENRHFWNIQKNDEGITVPDLELWQSTNPPSGFVFHTSVNLERFSSDASVENSDQLSAKAYRRQLLCLLSGQGTGFEIFVNHTGSLTLAAITKKEYHTVTANEAKLCDGQWHVITVSVVPSKRPFSYFQVTMYRNQEILLSTSLKIGNHHEKFVYCTIGAPISRFQDVPVAEVEDSRDNGNTMKGLFPSLFEKAVTQAPNYFTLPLKGFSSQGPSTKCIALGLQESVFGSQVSIRGQMGCVLLAESNYQMKNAVEAGAKIASIVSQESESGDGATSKVIFCFSPSACCDNVCVDLSLGKKYSGHTVAKFHHVITIQDAVKSIGGIEVFIPLLECFRESVELSGEESDKSSLESPCDTKNLRNPIAYLFILLRYYTDCESLQDNYENVALIGSMVTQCDASLLDVHVLMSLQIFIENVQQKYKSVNNVPLIEALYEHLLFNFRIWSRASFQIIIGHTQYLQTLVKTDRKYFRKKYGIQFILDTIRLYFITPNNIPLDDAKSIRIALLDIAKYYIQKEINVKEVGVLLNFLATGKNEMVLIEVIELMANHMDANCKDQIFLLMLEPQTAELLYCMLLERTFSVELHRAVLNLIWCLLMTKWVSQRHKNYLTLHDKSIQGQSLYPGLLTYLFTVRLEDEILISLAEQMLSSNSESGYSGIVYLMNNLQYRDLNLKLEISKKLITTVFTKQNSPVLIAQQTGWQQSIMKLLVKKSIKMDMRSSEVDFISFDDKTPVESREFQFDENFSISEAADAMEVFDDNLSLNSISTMSEVNSLASPTPTGRIPSDPPSTVTTVLPEMENTVSEEEQLVYLITNIIFTILWRGIPNKEESWKAGGEIIASVNFLALTNELFCSHLVLRLRLLEMTVQACLIEIGEGSSQNIEHQQYCAQLLRMVYDLVVLDQNKDDLKKCSAKLLDGVLALLDALMVFQRSAVDDWVEMKRVSLGLLIQCSHSSDPAIVAMATAKLHYILQCRSPSDVEEVGYLVFRLSGALENAIEVGNSEEYSFLIPVMKALLEKTETILGLSVNVPDLPSLTSGPAFFEEFQMFAGHKQWRNFIRKRIEPLHDAYQKEIDATLCEPLNTFWAECYESCKTTGKLCKKIEMESRTKFQEKIILPWRYRQSEEVHRQNSCAANLKADEIRCDRLYRQFRRSLYGPRGPWCRSVVQEDRWKLLNRENFSRMRMKLEPNLYHNPHSMAASLRDNTTLDDDRRLSADFGSAIIPSATPLDITDEDGFVVWEEDLRFSQEVTTGEEAQTQEVDKEKIIVSYECELIMLMSRVKGKLEISATSVAFVDQSTQQQQDLKHDFKFPLALLREIHLRKYNLRRSALEMFLVDQRSYFINLTTKTRNKVFSKILGLQPPNIQYGSGRAPSELLKASGLTQKWVNREITNFDYLMHLNTIAGRTHNDLSQYPIFPWILADYTSEILDLTDPKSFRDLSKPIGVVNPKNEAEVRGKYENFEDPSGVIPKFHYGTHYSNSAGVLHYLLRLEPFTTLHVDLQSGRFDVADRQFHSIAQTWRQLMDSPNDVKELIPEFFYMPDFLRNINGLDLGVLQTTNERIADVILPPWAQSPESFIAIHRRALESDYVSANLHRWIDLVFGCRQKGKAAIEALNVFYYCSYEGAVDLDKINDPKEREAIEGMINNFGQTPSQLLREPHPRRLTAEECLVRLLRHEVKRPEFMSYLDRVSSVYCEMSTEKDPVVYLSVPRTPQRSFLQTGPDVLISVTRSGVLSTHTWTPYDKEKGFIFCTDSSKTKKTLSAAFHPAVKLSAKLFALNMEGKLLYVGGVWDCSLKVFSVHKGRSVASVVAHSDVITCLAIDSSGMHLVTGSRDCTSVLWSISNTNLTQNSVGLVSLTTGAGVAVSTGLTAGPASLLAPQPLKILHGHESAISAVAIMTEFDVVASGSMDGTVNLYSIESGQLIRAVSPLGCTGVNIEISFVTISHQGHVAFSALDDTSYSVHAFTVNGIHVGSKYVSGRVTSLATITDLLVVSDDAGDITISRLNGLKPIFDIPLHIPIETLVVVPGNSHLMAPLRDGNLAVVGIMLPSVSGNASGASIIPSARKHSILTV</sequence>
<dbReference type="Pfam" id="PF20426">
    <property type="entry name" value="NBCH_WD40"/>
    <property type="match status" value="1"/>
</dbReference>
<dbReference type="InterPro" id="IPR016024">
    <property type="entry name" value="ARM-type_fold"/>
</dbReference>
<dbReference type="GO" id="GO:0008104">
    <property type="term" value="P:intracellular protein localization"/>
    <property type="evidence" value="ECO:0007669"/>
    <property type="project" value="TreeGrafter"/>
</dbReference>
<reference evidence="6" key="1">
    <citation type="submission" date="2019-10" db="EMBL/GenBank/DDBJ databases">
        <title>Short sand fly seasons in Tbilisi, Georgia, hinder development of host immunity to saliva of the visceral leishmaniasis vector Phlebotomus kandelakii.</title>
        <authorList>
            <person name="Oliveira F."/>
            <person name="Giorgobiani E."/>
            <person name="Guimaraes-Costa A.B."/>
            <person name="Abdeladhim M."/>
            <person name="Oristian J."/>
            <person name="Tskhvaradze L."/>
            <person name="Tsertsvadze N."/>
            <person name="Zakalashvili M."/>
            <person name="Valenzuela J.G."/>
            <person name="Kamhawi S."/>
        </authorList>
    </citation>
    <scope>NUCLEOTIDE SEQUENCE</scope>
    <source>
        <strain evidence="6">Wild-capture in Tbilisi</strain>
        <tissue evidence="6">Salivary glands</tissue>
    </source>
</reference>
<dbReference type="Gene3D" id="2.130.10.10">
    <property type="entry name" value="YVTN repeat-like/Quinoprotein amine dehydrogenase"/>
    <property type="match status" value="1"/>
</dbReference>
<evidence type="ECO:0000259" key="5">
    <source>
        <dbReference type="PROSITE" id="PS51783"/>
    </source>
</evidence>
<dbReference type="PROSITE" id="PS50294">
    <property type="entry name" value="WD_REPEATS_REGION"/>
    <property type="match status" value="2"/>
</dbReference>
<evidence type="ECO:0000256" key="1">
    <source>
        <dbReference type="ARBA" id="ARBA00022574"/>
    </source>
</evidence>
<evidence type="ECO:0000256" key="2">
    <source>
        <dbReference type="ARBA" id="ARBA00022737"/>
    </source>
</evidence>
<accession>A0A6B2EDM8</accession>
<dbReference type="GO" id="GO:0016020">
    <property type="term" value="C:membrane"/>
    <property type="evidence" value="ECO:0007669"/>
    <property type="project" value="TreeGrafter"/>
</dbReference>
<dbReference type="PANTHER" id="PTHR13743:SF112">
    <property type="entry name" value="BEACH DOMAIN-CONTAINING PROTEIN"/>
    <property type="match status" value="1"/>
</dbReference>
<keyword evidence="1 3" id="KW-0853">WD repeat</keyword>
<organism evidence="6">
    <name type="scientific">Phlebotomus kandelakii</name>
    <dbReference type="NCBI Taxonomy" id="1109342"/>
    <lineage>
        <taxon>Eukaryota</taxon>
        <taxon>Metazoa</taxon>
        <taxon>Ecdysozoa</taxon>
        <taxon>Arthropoda</taxon>
        <taxon>Hexapoda</taxon>
        <taxon>Insecta</taxon>
        <taxon>Pterygota</taxon>
        <taxon>Neoptera</taxon>
        <taxon>Endopterygota</taxon>
        <taxon>Diptera</taxon>
        <taxon>Nematocera</taxon>
        <taxon>Psychodoidea</taxon>
        <taxon>Psychodidae</taxon>
        <taxon>Phlebotomus</taxon>
        <taxon>Larroussius</taxon>
    </lineage>
</organism>
<keyword evidence="2" id="KW-0677">Repeat</keyword>
<evidence type="ECO:0000313" key="6">
    <source>
        <dbReference type="EMBL" id="NBJ60386.1"/>
    </source>
</evidence>
<proteinExistence type="predicted"/>